<feature type="transmembrane region" description="Helical" evidence="1">
    <location>
        <begin position="15"/>
        <end position="34"/>
    </location>
</feature>
<evidence type="ECO:0000313" key="3">
    <source>
        <dbReference type="Proteomes" id="UP000230161"/>
    </source>
</evidence>
<feature type="transmembrane region" description="Helical" evidence="1">
    <location>
        <begin position="55"/>
        <end position="78"/>
    </location>
</feature>
<accession>A0A2M9C448</accession>
<dbReference type="Proteomes" id="UP000230161">
    <property type="component" value="Unassembled WGS sequence"/>
</dbReference>
<gene>
    <name evidence="2" type="ORF">CLV54_0266</name>
</gene>
<reference evidence="2 3" key="1">
    <citation type="submission" date="2017-11" db="EMBL/GenBank/DDBJ databases">
        <title>Genomic Encyclopedia of Archaeal and Bacterial Type Strains, Phase II (KMG-II): From Individual Species to Whole Genera.</title>
        <authorList>
            <person name="Goeker M."/>
        </authorList>
    </citation>
    <scope>NUCLEOTIDE SEQUENCE [LARGE SCALE GENOMIC DNA]</scope>
    <source>
        <strain evidence="2 3">DSM 25625</strain>
    </source>
</reference>
<proteinExistence type="predicted"/>
<comment type="caution">
    <text evidence="2">The sequence shown here is derived from an EMBL/GenBank/DDBJ whole genome shotgun (WGS) entry which is preliminary data.</text>
</comment>
<dbReference type="AlphaFoldDB" id="A0A2M9C448"/>
<organism evidence="2 3">
    <name type="scientific">Compostimonas suwonensis</name>
    <dbReference type="NCBI Taxonomy" id="1048394"/>
    <lineage>
        <taxon>Bacteria</taxon>
        <taxon>Bacillati</taxon>
        <taxon>Actinomycetota</taxon>
        <taxon>Actinomycetes</taxon>
        <taxon>Micrococcales</taxon>
        <taxon>Microbacteriaceae</taxon>
        <taxon>Compostimonas</taxon>
    </lineage>
</organism>
<dbReference type="InterPro" id="IPR009937">
    <property type="entry name" value="Phage_holin_3_6"/>
</dbReference>
<sequence length="138" mass="14443">MSYDEGFTPKNKKSIFTLIGEIPALLVTLVKAELEQLKAEMTRKLAHAGIGIGMLLVAALLAFFALATLVAAAVLGIAVALPPWLAALIVAAALLVLAGILVALGVRWLKKGVPIPNESIDSIKADVHALKGVGKYDH</sequence>
<keyword evidence="1" id="KW-1133">Transmembrane helix</keyword>
<dbReference type="Pfam" id="PF07332">
    <property type="entry name" value="Phage_holin_3_6"/>
    <property type="match status" value="1"/>
</dbReference>
<protein>
    <submittedName>
        <fullName evidence="2">Putative superfamily III holin-X</fullName>
    </submittedName>
</protein>
<dbReference type="OrthoDB" id="5122083at2"/>
<evidence type="ECO:0000313" key="2">
    <source>
        <dbReference type="EMBL" id="PJJ65237.1"/>
    </source>
</evidence>
<feature type="transmembrane region" description="Helical" evidence="1">
    <location>
        <begin position="84"/>
        <end position="106"/>
    </location>
</feature>
<evidence type="ECO:0000256" key="1">
    <source>
        <dbReference type="SAM" id="Phobius"/>
    </source>
</evidence>
<keyword evidence="1" id="KW-0812">Transmembrane</keyword>
<name>A0A2M9C448_9MICO</name>
<dbReference type="RefSeq" id="WP_100343157.1">
    <property type="nucleotide sequence ID" value="NZ_PGFB01000001.1"/>
</dbReference>
<keyword evidence="3" id="KW-1185">Reference proteome</keyword>
<dbReference type="EMBL" id="PGFB01000001">
    <property type="protein sequence ID" value="PJJ65237.1"/>
    <property type="molecule type" value="Genomic_DNA"/>
</dbReference>
<keyword evidence="1" id="KW-0472">Membrane</keyword>